<dbReference type="InterPro" id="IPR011009">
    <property type="entry name" value="Kinase-like_dom_sf"/>
</dbReference>
<sequence>MTNDDIGDEELFGKNWIETLNDEEFTQLYFASRLNLVERRNPQNFVEVFETILGRQQTDSDDTYDDIIHDIFRDRNVIDRINFSLLHLPENWSNMRNTLRNSNLCSNLPDQPNFIESLSFILPTRSSQLSALLPGDNLSSLLSASASLIETGPLNALDLLSNSLFPHLGSDFHRICRGKFVDLPSFASERFSPTIECKVPQLLLDLRNKCLDIDPQKRPTAKDLVLTLRQYRTDILKNRKTELCKQIEEIENSTENSLNCSQINSAGFNYKRHPQATYTSSQLMWAADWL</sequence>
<dbReference type="Gene3D" id="1.10.510.10">
    <property type="entry name" value="Transferase(Phosphotransferase) domain 1"/>
    <property type="match status" value="1"/>
</dbReference>
<dbReference type="OrthoDB" id="3205772at2759"/>
<name>A0A9N9F5C1_9GLOM</name>
<evidence type="ECO:0000313" key="2">
    <source>
        <dbReference type="Proteomes" id="UP000789759"/>
    </source>
</evidence>
<reference evidence="1" key="1">
    <citation type="submission" date="2021-06" db="EMBL/GenBank/DDBJ databases">
        <authorList>
            <person name="Kallberg Y."/>
            <person name="Tangrot J."/>
            <person name="Rosling A."/>
        </authorList>
    </citation>
    <scope>NUCLEOTIDE SEQUENCE</scope>
    <source>
        <strain evidence="1">FL966</strain>
    </source>
</reference>
<comment type="caution">
    <text evidence="1">The sequence shown here is derived from an EMBL/GenBank/DDBJ whole genome shotgun (WGS) entry which is preliminary data.</text>
</comment>
<dbReference type="Proteomes" id="UP000789759">
    <property type="component" value="Unassembled WGS sequence"/>
</dbReference>
<keyword evidence="2" id="KW-1185">Reference proteome</keyword>
<organism evidence="1 2">
    <name type="scientific">Cetraspora pellucida</name>
    <dbReference type="NCBI Taxonomy" id="1433469"/>
    <lineage>
        <taxon>Eukaryota</taxon>
        <taxon>Fungi</taxon>
        <taxon>Fungi incertae sedis</taxon>
        <taxon>Mucoromycota</taxon>
        <taxon>Glomeromycotina</taxon>
        <taxon>Glomeromycetes</taxon>
        <taxon>Diversisporales</taxon>
        <taxon>Gigasporaceae</taxon>
        <taxon>Cetraspora</taxon>
    </lineage>
</organism>
<gene>
    <name evidence="1" type="ORF">CPELLU_LOCUS2910</name>
</gene>
<proteinExistence type="predicted"/>
<protein>
    <submittedName>
        <fullName evidence="1">3314_t:CDS:1</fullName>
    </submittedName>
</protein>
<dbReference type="AlphaFoldDB" id="A0A9N9F5C1"/>
<dbReference type="SUPFAM" id="SSF56112">
    <property type="entry name" value="Protein kinase-like (PK-like)"/>
    <property type="match status" value="1"/>
</dbReference>
<dbReference type="EMBL" id="CAJVQA010001331">
    <property type="protein sequence ID" value="CAG8510871.1"/>
    <property type="molecule type" value="Genomic_DNA"/>
</dbReference>
<accession>A0A9N9F5C1</accession>
<evidence type="ECO:0000313" key="1">
    <source>
        <dbReference type="EMBL" id="CAG8510871.1"/>
    </source>
</evidence>